<proteinExistence type="inferred from homology"/>
<evidence type="ECO:0000313" key="6">
    <source>
        <dbReference type="EMBL" id="GJN00801.1"/>
    </source>
</evidence>
<dbReference type="Gene3D" id="1.25.40.10">
    <property type="entry name" value="Tetratricopeptide repeat domain"/>
    <property type="match status" value="1"/>
</dbReference>
<evidence type="ECO:0000313" key="7">
    <source>
        <dbReference type="Proteomes" id="UP001054889"/>
    </source>
</evidence>
<keyword evidence="5" id="KW-0472">Membrane</keyword>
<accession>A0AAV5CRX8</accession>
<organism evidence="6 7">
    <name type="scientific">Eleusine coracana subsp. coracana</name>
    <dbReference type="NCBI Taxonomy" id="191504"/>
    <lineage>
        <taxon>Eukaryota</taxon>
        <taxon>Viridiplantae</taxon>
        <taxon>Streptophyta</taxon>
        <taxon>Embryophyta</taxon>
        <taxon>Tracheophyta</taxon>
        <taxon>Spermatophyta</taxon>
        <taxon>Magnoliopsida</taxon>
        <taxon>Liliopsida</taxon>
        <taxon>Poales</taxon>
        <taxon>Poaceae</taxon>
        <taxon>PACMAD clade</taxon>
        <taxon>Chloridoideae</taxon>
        <taxon>Cynodonteae</taxon>
        <taxon>Eleusininae</taxon>
        <taxon>Eleusine</taxon>
    </lineage>
</organism>
<sequence length="287" mass="32104">MRLMILPVLTLQLQKIAKIGELSQHCLAFPILVAGLHYLNIQYYKIYLDILSVPLFLIAYVVPQGSLVYWTTNGLFSVAQQLSFRNDVVRKMLGLPTRADLGYRAQKSSLEGPKMMQSPLGHADMQKKLTSSENGTADENTAPNFIFESNSIMEGNISESSSPEEVLEQALQYFATGRRDQAVPLIRTAIEKNPDLAAALIRMGQILFSNRLFPEAGECFEHVLPKIQEHDPLLVLAYFGAGLSHERQGDNEMAIKHLQRLAELKEPEESPINKTCYFSGIVLLGRV</sequence>
<evidence type="ECO:0000256" key="4">
    <source>
        <dbReference type="ARBA" id="ARBA00022989"/>
    </source>
</evidence>
<dbReference type="EMBL" id="BQKI01000008">
    <property type="protein sequence ID" value="GJN00801.1"/>
    <property type="molecule type" value="Genomic_DNA"/>
</dbReference>
<dbReference type="Proteomes" id="UP001054889">
    <property type="component" value="Unassembled WGS sequence"/>
</dbReference>
<dbReference type="Pfam" id="PF13174">
    <property type="entry name" value="TPR_6"/>
    <property type="match status" value="1"/>
</dbReference>
<dbReference type="InterPro" id="IPR011990">
    <property type="entry name" value="TPR-like_helical_dom_sf"/>
</dbReference>
<comment type="caution">
    <text evidence="6">The sequence shown here is derived from an EMBL/GenBank/DDBJ whole genome shotgun (WGS) entry which is preliminary data.</text>
</comment>
<comment type="similarity">
    <text evidence="2">Belongs to the OXA1/ALB3/YidC (TC 2.A.9.2) family.</text>
</comment>
<reference evidence="6" key="1">
    <citation type="journal article" date="2018" name="DNA Res.">
        <title>Multiple hybrid de novo genome assembly of finger millet, an orphan allotetraploid crop.</title>
        <authorList>
            <person name="Hatakeyama M."/>
            <person name="Aluri S."/>
            <person name="Balachadran M.T."/>
            <person name="Sivarajan S.R."/>
            <person name="Patrignani A."/>
            <person name="Gruter S."/>
            <person name="Poveda L."/>
            <person name="Shimizu-Inatsugi R."/>
            <person name="Baeten J."/>
            <person name="Francoijs K.J."/>
            <person name="Nataraja K.N."/>
            <person name="Reddy Y.A.N."/>
            <person name="Phadnis S."/>
            <person name="Ravikumar R.L."/>
            <person name="Schlapbach R."/>
            <person name="Sreeman S.M."/>
            <person name="Shimizu K.K."/>
        </authorList>
    </citation>
    <scope>NUCLEOTIDE SEQUENCE</scope>
</reference>
<dbReference type="GO" id="GO:0032977">
    <property type="term" value="F:membrane insertase activity"/>
    <property type="evidence" value="ECO:0007669"/>
    <property type="project" value="InterPro"/>
</dbReference>
<keyword evidence="4" id="KW-1133">Transmembrane helix</keyword>
<dbReference type="PANTHER" id="PTHR12428">
    <property type="entry name" value="OXA1"/>
    <property type="match status" value="1"/>
</dbReference>
<dbReference type="SUPFAM" id="SSF48452">
    <property type="entry name" value="TPR-like"/>
    <property type="match status" value="1"/>
</dbReference>
<dbReference type="InterPro" id="IPR001708">
    <property type="entry name" value="YidC/ALB3/OXA1/COX18"/>
</dbReference>
<dbReference type="AlphaFoldDB" id="A0AAV5CRX8"/>
<dbReference type="Pfam" id="PF13432">
    <property type="entry name" value="TPR_16"/>
    <property type="match status" value="1"/>
</dbReference>
<comment type="subcellular location">
    <subcellularLocation>
        <location evidence="1">Membrane</location>
        <topology evidence="1">Multi-pass membrane protein</topology>
    </subcellularLocation>
</comment>
<evidence type="ECO:0000256" key="5">
    <source>
        <dbReference type="ARBA" id="ARBA00023136"/>
    </source>
</evidence>
<name>A0AAV5CRX8_ELECO</name>
<dbReference type="PANTHER" id="PTHR12428:SF65">
    <property type="entry name" value="CYTOCHROME C OXIDASE ASSEMBLY PROTEIN COX18, MITOCHONDRIAL"/>
    <property type="match status" value="1"/>
</dbReference>
<dbReference type="SMART" id="SM00028">
    <property type="entry name" value="TPR"/>
    <property type="match status" value="3"/>
</dbReference>
<protein>
    <submittedName>
        <fullName evidence="6">Uncharacterized protein</fullName>
    </submittedName>
</protein>
<reference evidence="6" key="2">
    <citation type="submission" date="2021-12" db="EMBL/GenBank/DDBJ databases">
        <title>Resequencing data analysis of finger millet.</title>
        <authorList>
            <person name="Hatakeyama M."/>
            <person name="Aluri S."/>
            <person name="Balachadran M.T."/>
            <person name="Sivarajan S.R."/>
            <person name="Poveda L."/>
            <person name="Shimizu-Inatsugi R."/>
            <person name="Schlapbach R."/>
            <person name="Sreeman S.M."/>
            <person name="Shimizu K.K."/>
        </authorList>
    </citation>
    <scope>NUCLEOTIDE SEQUENCE</scope>
</reference>
<keyword evidence="7" id="KW-1185">Reference proteome</keyword>
<evidence type="ECO:0000256" key="3">
    <source>
        <dbReference type="ARBA" id="ARBA00022692"/>
    </source>
</evidence>
<dbReference type="InterPro" id="IPR019734">
    <property type="entry name" value="TPR_rpt"/>
</dbReference>
<keyword evidence="3" id="KW-0812">Transmembrane</keyword>
<dbReference type="GO" id="GO:0032979">
    <property type="term" value="P:protein insertion into mitochondrial inner membrane from matrix"/>
    <property type="evidence" value="ECO:0007669"/>
    <property type="project" value="TreeGrafter"/>
</dbReference>
<dbReference type="GO" id="GO:0005743">
    <property type="term" value="C:mitochondrial inner membrane"/>
    <property type="evidence" value="ECO:0007669"/>
    <property type="project" value="TreeGrafter"/>
</dbReference>
<evidence type="ECO:0000256" key="2">
    <source>
        <dbReference type="ARBA" id="ARBA00010583"/>
    </source>
</evidence>
<evidence type="ECO:0000256" key="1">
    <source>
        <dbReference type="ARBA" id="ARBA00004141"/>
    </source>
</evidence>
<gene>
    <name evidence="6" type="primary">ga18014</name>
    <name evidence="6" type="ORF">PR202_ga18014</name>
</gene>